<sequence>MELLEKRATSEMGYVGKPLPRIVDGFEKVSGRAEYIFDMELPGMLYGVILRSEVPHGVIRELDYSSLQKYDFVKAVISGRDVELGNIGPLRDQPVLKYPKVRSTLDEVLAVAATDADKALRVLDEVRVSYEPLAPVFDPEEALRPEAPLIHEENGSNLVKLNFDFSSGGVDRVFEGAPYVREDTYDVPRVAFAPMGTLGAISYLDPSGNLVLASNTQEPFQLKRELAEALRLNPQRVRVFQPYVGGNFGRGMDLYPFEVVACALTLRTRRPVKILYTRTDDFRYSPTRQPARIRLKSATTKDGRLMARRAEVALDAGAYVSWGVFDARVMASTVTGLYRVGEVEFKARAAYTNNPYTINMRGAGNPQMTFALESHMDSMAHELGIDPVEFRLINAYEGDYTTPQGMKAKDARLRSVIGRCAELIGWRGVHSLEPKGSKRYGVGFAALFHVGGGARVYRTDGAGALIKIDDFGTVTLYIGMSEMGQGTVNSLAQIVATELGVPVDWVRVEYNGDVEGRPWDTATHASRSTFVCGNAALLAARKLKRELLRAASKTLNVKTSELYIEGGVVKSRSKEVEIALDKLVRRTHFKDNGKVFIAYAYYDPKTEMLDSQNKGNISAAYVNAAQAALVEVDTETGEVRVLRVVSVHDIGQPINPLGVRGQIVGGVVQGLGHALYEELVLDRGSVVTAGFGDYEVPSVGEMPEIQVDFLPTKDRYGPFGARGVAENGIIPIAAAIANAVYDATGVRITSLPIKRERVLKGLLKDVGG</sequence>
<gene>
    <name evidence="4" type="ORF">B9Q03_02125</name>
</gene>
<feature type="domain" description="Aldehyde oxidase/xanthine dehydrogenase a/b hammerhead" evidence="3">
    <location>
        <begin position="30"/>
        <end position="134"/>
    </location>
</feature>
<keyword evidence="2" id="KW-0560">Oxidoreductase</keyword>
<organism evidence="4 5">
    <name type="scientific">Candidatus Marsarchaeota G2 archaeon OSP_D</name>
    <dbReference type="NCBI Taxonomy" id="1978157"/>
    <lineage>
        <taxon>Archaea</taxon>
        <taxon>Candidatus Marsarchaeota</taxon>
        <taxon>Candidatus Marsarchaeota group 2</taxon>
    </lineage>
</organism>
<dbReference type="GO" id="GO:0016491">
    <property type="term" value="F:oxidoreductase activity"/>
    <property type="evidence" value="ECO:0007669"/>
    <property type="project" value="UniProtKB-KW"/>
</dbReference>
<dbReference type="InterPro" id="IPR000674">
    <property type="entry name" value="Ald_Oxase/Xan_DH_a/b"/>
</dbReference>
<dbReference type="InterPro" id="IPR037165">
    <property type="entry name" value="AldOxase/xan_DH_Mopterin-bd_sf"/>
</dbReference>
<dbReference type="GO" id="GO:0005506">
    <property type="term" value="F:iron ion binding"/>
    <property type="evidence" value="ECO:0007669"/>
    <property type="project" value="InterPro"/>
</dbReference>
<dbReference type="Gene3D" id="3.90.1170.50">
    <property type="entry name" value="Aldehyde oxidase/xanthine dehydrogenase, a/b hammerhead"/>
    <property type="match status" value="1"/>
</dbReference>
<dbReference type="PANTHER" id="PTHR11908:SF132">
    <property type="entry name" value="ALDEHYDE OXIDASE 1-RELATED"/>
    <property type="match status" value="1"/>
</dbReference>
<evidence type="ECO:0000256" key="2">
    <source>
        <dbReference type="ARBA" id="ARBA00023002"/>
    </source>
</evidence>
<dbReference type="SUPFAM" id="SSF54665">
    <property type="entry name" value="CO dehydrogenase molybdoprotein N-domain-like"/>
    <property type="match status" value="1"/>
</dbReference>
<comment type="caution">
    <text evidence="4">The sequence shown here is derived from an EMBL/GenBank/DDBJ whole genome shotgun (WGS) entry which is preliminary data.</text>
</comment>
<evidence type="ECO:0000313" key="4">
    <source>
        <dbReference type="EMBL" id="PSN92114.1"/>
    </source>
</evidence>
<dbReference type="InterPro" id="IPR036856">
    <property type="entry name" value="Ald_Oxase/Xan_DH_a/b_sf"/>
</dbReference>
<evidence type="ECO:0000259" key="3">
    <source>
        <dbReference type="SMART" id="SM01008"/>
    </source>
</evidence>
<dbReference type="Gene3D" id="3.30.365.10">
    <property type="entry name" value="Aldehyde oxidase/xanthine dehydrogenase, molybdopterin binding domain"/>
    <property type="match status" value="4"/>
</dbReference>
<dbReference type="Pfam" id="PF20256">
    <property type="entry name" value="MoCoBD_2"/>
    <property type="match status" value="1"/>
</dbReference>
<reference evidence="4 5" key="1">
    <citation type="submission" date="2017-04" db="EMBL/GenBank/DDBJ databases">
        <title>Novel microbial lineages endemic to geothermal iron-oxide mats fill important gaps in the evolutionary history of Archaea.</title>
        <authorList>
            <person name="Jay Z.J."/>
            <person name="Beam J.P."/>
            <person name="Dlakic M."/>
            <person name="Rusch D.B."/>
            <person name="Kozubal M.A."/>
            <person name="Inskeep W.P."/>
        </authorList>
    </citation>
    <scope>NUCLEOTIDE SEQUENCE [LARGE SCALE GENOMIC DNA]</scope>
    <source>
        <strain evidence="4">OSP_D</strain>
    </source>
</reference>
<evidence type="ECO:0000256" key="1">
    <source>
        <dbReference type="ARBA" id="ARBA00022505"/>
    </source>
</evidence>
<dbReference type="Pfam" id="PF01315">
    <property type="entry name" value="Ald_Xan_dh_C"/>
    <property type="match status" value="1"/>
</dbReference>
<dbReference type="InterPro" id="IPR046867">
    <property type="entry name" value="AldOxase/xan_DH_MoCoBD2"/>
</dbReference>
<dbReference type="InterPro" id="IPR008274">
    <property type="entry name" value="AldOxase/xan_DH_MoCoBD1"/>
</dbReference>
<evidence type="ECO:0000313" key="5">
    <source>
        <dbReference type="Proteomes" id="UP000240322"/>
    </source>
</evidence>
<dbReference type="Proteomes" id="UP000240322">
    <property type="component" value="Unassembled WGS sequence"/>
</dbReference>
<dbReference type="PANTHER" id="PTHR11908">
    <property type="entry name" value="XANTHINE DEHYDROGENASE"/>
    <property type="match status" value="1"/>
</dbReference>
<dbReference type="InterPro" id="IPR016208">
    <property type="entry name" value="Ald_Oxase/xanthine_DH-like"/>
</dbReference>
<proteinExistence type="predicted"/>
<accession>A0A2R6B0F5</accession>
<protein>
    <recommendedName>
        <fullName evidence="3">Aldehyde oxidase/xanthine dehydrogenase a/b hammerhead domain-containing protein</fullName>
    </recommendedName>
</protein>
<keyword evidence="1" id="KW-0500">Molybdenum</keyword>
<name>A0A2R6B0F5_9ARCH</name>
<dbReference type="Pfam" id="PF02738">
    <property type="entry name" value="MoCoBD_1"/>
    <property type="match status" value="1"/>
</dbReference>
<dbReference type="SUPFAM" id="SSF56003">
    <property type="entry name" value="Molybdenum cofactor-binding domain"/>
    <property type="match status" value="1"/>
</dbReference>
<dbReference type="SMART" id="SM01008">
    <property type="entry name" value="Ald_Xan_dh_C"/>
    <property type="match status" value="1"/>
</dbReference>
<dbReference type="EMBL" id="NEXE01000010">
    <property type="protein sequence ID" value="PSN92114.1"/>
    <property type="molecule type" value="Genomic_DNA"/>
</dbReference>
<dbReference type="AlphaFoldDB" id="A0A2R6B0F5"/>